<feature type="compositionally biased region" description="Basic and acidic residues" evidence="1">
    <location>
        <begin position="71"/>
        <end position="82"/>
    </location>
</feature>
<keyword evidence="4" id="KW-1185">Reference proteome</keyword>
<proteinExistence type="predicted"/>
<evidence type="ECO:0000259" key="2">
    <source>
        <dbReference type="Pfam" id="PF14339"/>
    </source>
</evidence>
<name>A0A1H7DW76_9ACTN</name>
<dbReference type="AlphaFoldDB" id="A0A1H7DW76"/>
<organism evidence="3 4">
    <name type="scientific">Micromonospora phaseoli</name>
    <dbReference type="NCBI Taxonomy" id="1144548"/>
    <lineage>
        <taxon>Bacteria</taxon>
        <taxon>Bacillati</taxon>
        <taxon>Actinomycetota</taxon>
        <taxon>Actinomycetes</taxon>
        <taxon>Micromonosporales</taxon>
        <taxon>Micromonosporaceae</taxon>
        <taxon>Micromonospora</taxon>
    </lineage>
</organism>
<dbReference type="Proteomes" id="UP000198707">
    <property type="component" value="Unassembled WGS sequence"/>
</dbReference>
<dbReference type="EMBL" id="FNYV01000020">
    <property type="protein sequence ID" value="SEK06001.1"/>
    <property type="molecule type" value="Genomic_DNA"/>
</dbReference>
<dbReference type="STRING" id="1144548.SAMN05443287_1207"/>
<evidence type="ECO:0000256" key="1">
    <source>
        <dbReference type="SAM" id="MobiDB-lite"/>
    </source>
</evidence>
<dbReference type="Pfam" id="PF14339">
    <property type="entry name" value="DUF4394"/>
    <property type="match status" value="1"/>
</dbReference>
<accession>A0A1H7DW76</accession>
<reference evidence="4" key="1">
    <citation type="submission" date="2016-10" db="EMBL/GenBank/DDBJ databases">
        <authorList>
            <person name="Varghese N."/>
            <person name="Submissions S."/>
        </authorList>
    </citation>
    <scope>NUCLEOTIDE SEQUENCE [LARGE SCALE GENOMIC DNA]</scope>
    <source>
        <strain evidence="4">CGMCC 4.7038</strain>
    </source>
</reference>
<evidence type="ECO:0000313" key="4">
    <source>
        <dbReference type="Proteomes" id="UP000198707"/>
    </source>
</evidence>
<sequence>MLLGPIGGFRFIRVRKVLDMKYPLNRGVLLAGLSVAVGVGAFAGPAVADGGSWDDGKHDRDKSCHSSYGSDGDKEHGSRYDDESGYWSQYDDENRHWSKYERKGGRDGLKGIGLTDDQKLIKFDVEKPWDACVIGRVWLEDDEELVGIDYRVQNGRLYGVGDEGGVYLISARDARATEVSQLSVPLKGRYFGVDFNPAADRLRVISDQGQNLRHNLNDDTTVVDGTLTYPPSTDAAKGVTGAAYTNNDLDPDTATTLFDIDTNLDQVAVQSPANAGQLAATGKLGVDAGIWAGFDIYSSIRDDKTVYNKGYAVLQVDYDSKLYKINMLTGEADKQGTFGDHTVVDIALPLDQH</sequence>
<feature type="region of interest" description="Disordered" evidence="1">
    <location>
        <begin position="53"/>
        <end position="85"/>
    </location>
</feature>
<gene>
    <name evidence="3" type="ORF">SAMN05443287_1207</name>
</gene>
<dbReference type="InterPro" id="IPR025507">
    <property type="entry name" value="DUF4394"/>
</dbReference>
<feature type="compositionally biased region" description="Basic and acidic residues" evidence="1">
    <location>
        <begin position="54"/>
        <end position="64"/>
    </location>
</feature>
<protein>
    <recommendedName>
        <fullName evidence="2">DUF4394 domain-containing protein</fullName>
    </recommendedName>
</protein>
<feature type="domain" description="DUF4394" evidence="2">
    <location>
        <begin position="120"/>
        <end position="347"/>
    </location>
</feature>
<evidence type="ECO:0000313" key="3">
    <source>
        <dbReference type="EMBL" id="SEK06001.1"/>
    </source>
</evidence>